<reference evidence="1" key="1">
    <citation type="submission" date="2020-05" db="EMBL/GenBank/DDBJ databases">
        <authorList>
            <person name="Chiriac C."/>
            <person name="Salcher M."/>
            <person name="Ghai R."/>
            <person name="Kavagutti S V."/>
        </authorList>
    </citation>
    <scope>NUCLEOTIDE SEQUENCE</scope>
</reference>
<protein>
    <submittedName>
        <fullName evidence="1">Uncharacterized protein</fullName>
    </submittedName>
</protein>
<accession>A0A6J7WTL9</accession>
<evidence type="ECO:0000313" key="1">
    <source>
        <dbReference type="EMBL" id="CAB5221449.1"/>
    </source>
</evidence>
<dbReference type="EMBL" id="LR798287">
    <property type="protein sequence ID" value="CAB5221449.1"/>
    <property type="molecule type" value="Genomic_DNA"/>
</dbReference>
<organism evidence="1">
    <name type="scientific">uncultured Caudovirales phage</name>
    <dbReference type="NCBI Taxonomy" id="2100421"/>
    <lineage>
        <taxon>Viruses</taxon>
        <taxon>Duplodnaviria</taxon>
        <taxon>Heunggongvirae</taxon>
        <taxon>Uroviricota</taxon>
        <taxon>Caudoviricetes</taxon>
        <taxon>Peduoviridae</taxon>
        <taxon>Maltschvirus</taxon>
        <taxon>Maltschvirus maltsch</taxon>
    </lineage>
</organism>
<gene>
    <name evidence="1" type="ORF">UFOVP245_158</name>
</gene>
<name>A0A6J7WTL9_9CAUD</name>
<sequence>MLPEFIKKFFRSSREEAKETAVAINSQITDAVTQATAKVEEAAKKQVAAAADLAVEATEVVAEKAKKNVKKAAAKVKAK</sequence>
<proteinExistence type="predicted"/>